<dbReference type="EMBL" id="BPVZ01000197">
    <property type="protein sequence ID" value="GKV45705.1"/>
    <property type="molecule type" value="Genomic_DNA"/>
</dbReference>
<evidence type="ECO:0000313" key="2">
    <source>
        <dbReference type="Proteomes" id="UP001054252"/>
    </source>
</evidence>
<name>A0AAV5M829_9ROSI</name>
<sequence>MESSLLPIEGSIAFEEEFQKIQASRPDVYLSDKVKLSESYSAYLQTSRSFTSNIIKNIFS</sequence>
<reference evidence="1 2" key="1">
    <citation type="journal article" date="2021" name="Commun. Biol.">
        <title>The genome of Shorea leprosula (Dipterocarpaceae) highlights the ecological relevance of drought in aseasonal tropical rainforests.</title>
        <authorList>
            <person name="Ng K.K.S."/>
            <person name="Kobayashi M.J."/>
            <person name="Fawcett J.A."/>
            <person name="Hatakeyama M."/>
            <person name="Paape T."/>
            <person name="Ng C.H."/>
            <person name="Ang C.C."/>
            <person name="Tnah L.H."/>
            <person name="Lee C.T."/>
            <person name="Nishiyama T."/>
            <person name="Sese J."/>
            <person name="O'Brien M.J."/>
            <person name="Copetti D."/>
            <person name="Mohd Noor M.I."/>
            <person name="Ong R.C."/>
            <person name="Putra M."/>
            <person name="Sireger I.Z."/>
            <person name="Indrioko S."/>
            <person name="Kosugi Y."/>
            <person name="Izuno A."/>
            <person name="Isagi Y."/>
            <person name="Lee S.L."/>
            <person name="Shimizu K.K."/>
        </authorList>
    </citation>
    <scope>NUCLEOTIDE SEQUENCE [LARGE SCALE GENOMIC DNA]</scope>
    <source>
        <strain evidence="1">214</strain>
    </source>
</reference>
<dbReference type="Proteomes" id="UP001054252">
    <property type="component" value="Unassembled WGS sequence"/>
</dbReference>
<comment type="caution">
    <text evidence="1">The sequence shown here is derived from an EMBL/GenBank/DDBJ whole genome shotgun (WGS) entry which is preliminary data.</text>
</comment>
<organism evidence="1 2">
    <name type="scientific">Rubroshorea leprosula</name>
    <dbReference type="NCBI Taxonomy" id="152421"/>
    <lineage>
        <taxon>Eukaryota</taxon>
        <taxon>Viridiplantae</taxon>
        <taxon>Streptophyta</taxon>
        <taxon>Embryophyta</taxon>
        <taxon>Tracheophyta</taxon>
        <taxon>Spermatophyta</taxon>
        <taxon>Magnoliopsida</taxon>
        <taxon>eudicotyledons</taxon>
        <taxon>Gunneridae</taxon>
        <taxon>Pentapetalae</taxon>
        <taxon>rosids</taxon>
        <taxon>malvids</taxon>
        <taxon>Malvales</taxon>
        <taxon>Dipterocarpaceae</taxon>
        <taxon>Rubroshorea</taxon>
    </lineage>
</organism>
<accession>A0AAV5M829</accession>
<keyword evidence="2" id="KW-1185">Reference proteome</keyword>
<dbReference type="AlphaFoldDB" id="A0AAV5M829"/>
<protein>
    <submittedName>
        <fullName evidence="1">Uncharacterized protein</fullName>
    </submittedName>
</protein>
<evidence type="ECO:0000313" key="1">
    <source>
        <dbReference type="EMBL" id="GKV45705.1"/>
    </source>
</evidence>
<gene>
    <name evidence="1" type="ORF">SLEP1_g52762</name>
</gene>
<proteinExistence type="predicted"/>